<evidence type="ECO:0000313" key="3">
    <source>
        <dbReference type="Proteomes" id="UP000001364"/>
    </source>
</evidence>
<evidence type="ECO:0000313" key="2">
    <source>
        <dbReference type="EMBL" id="ACL95518.1"/>
    </source>
</evidence>
<keyword evidence="3" id="KW-1185">Reference proteome</keyword>
<name>A0A0H3C9P3_CAUVN</name>
<dbReference type="RefSeq" id="YP_002517426.1">
    <property type="nucleotide sequence ID" value="NC_011916.1"/>
</dbReference>
<feature type="region of interest" description="Disordered" evidence="1">
    <location>
        <begin position="51"/>
        <end position="105"/>
    </location>
</feature>
<proteinExistence type="predicted"/>
<evidence type="ECO:0000256" key="1">
    <source>
        <dbReference type="SAM" id="MobiDB-lite"/>
    </source>
</evidence>
<dbReference type="KEGG" id="ccs:CCNA_02053"/>
<accession>A0A0H3C9P3</accession>
<gene>
    <name evidence="2" type="ordered locus">CCNA_02053</name>
</gene>
<dbReference type="RefSeq" id="WP_012640379.1">
    <property type="nucleotide sequence ID" value="NC_011916.1"/>
</dbReference>
<feature type="compositionally biased region" description="Pro residues" evidence="1">
    <location>
        <begin position="80"/>
        <end position="89"/>
    </location>
</feature>
<reference evidence="2 3" key="1">
    <citation type="journal article" date="2010" name="J. Bacteriol.">
        <title>The genetic basis of laboratory adaptation in Caulobacter crescentus.</title>
        <authorList>
            <person name="Marks M.E."/>
            <person name="Castro-Rojas C.M."/>
            <person name="Teiling C."/>
            <person name="Du L."/>
            <person name="Kapatral V."/>
            <person name="Walunas T.L."/>
            <person name="Crosson S."/>
        </authorList>
    </citation>
    <scope>NUCLEOTIDE SEQUENCE [LARGE SCALE GENOMIC DNA]</scope>
    <source>
        <strain evidence="3">NA1000 / CB15N</strain>
    </source>
</reference>
<dbReference type="Proteomes" id="UP000001364">
    <property type="component" value="Chromosome"/>
</dbReference>
<sequence length="105" mass="11328">MLLPFRRSPTLRAAVTHQRPVRWPCSGLTGTWALRFPEVPAVEEDEPIQAKTHPFAFNHADGGRVSPASSAPDRSSIPLEPSPARPPPAAANGRWPCALSSRRGG</sequence>
<dbReference type="GeneID" id="7333385"/>
<dbReference type="EMBL" id="CP001340">
    <property type="protein sequence ID" value="ACL95518.1"/>
    <property type="molecule type" value="Genomic_DNA"/>
</dbReference>
<dbReference type="PhylomeDB" id="A0A0H3C9P3"/>
<dbReference type="HOGENOM" id="CLU_2231752_0_0_5"/>
<protein>
    <submittedName>
        <fullName evidence="2">Uncharacterized protein</fullName>
    </submittedName>
</protein>
<dbReference type="AlphaFoldDB" id="A0A0H3C9P3"/>
<organism evidence="2 3">
    <name type="scientific">Caulobacter vibrioides (strain NA1000 / CB15N)</name>
    <name type="common">Caulobacter crescentus</name>
    <dbReference type="NCBI Taxonomy" id="565050"/>
    <lineage>
        <taxon>Bacteria</taxon>
        <taxon>Pseudomonadati</taxon>
        <taxon>Pseudomonadota</taxon>
        <taxon>Alphaproteobacteria</taxon>
        <taxon>Caulobacterales</taxon>
        <taxon>Caulobacteraceae</taxon>
        <taxon>Caulobacter</taxon>
    </lineage>
</organism>